<evidence type="ECO:0000313" key="6">
    <source>
        <dbReference type="Proteomes" id="UP001302367"/>
    </source>
</evidence>
<dbReference type="Proteomes" id="UP001302367">
    <property type="component" value="Chromosome 1"/>
</dbReference>
<evidence type="ECO:0000259" key="2">
    <source>
        <dbReference type="Pfam" id="PF01370"/>
    </source>
</evidence>
<dbReference type="Proteomes" id="UP000230605">
    <property type="component" value="Chromosome 1"/>
</dbReference>
<name>A0A2G5I9F0_CERBT</name>
<evidence type="ECO:0000313" key="3">
    <source>
        <dbReference type="EMBL" id="PIB01421.1"/>
    </source>
</evidence>
<dbReference type="Gene3D" id="3.40.50.720">
    <property type="entry name" value="NAD(P)-binding Rossmann-like Domain"/>
    <property type="match status" value="1"/>
</dbReference>
<dbReference type="InterPro" id="IPR036291">
    <property type="entry name" value="NAD(P)-bd_dom_sf"/>
</dbReference>
<dbReference type="EMBL" id="CP134184">
    <property type="protein sequence ID" value="WPA97146.1"/>
    <property type="molecule type" value="Genomic_DNA"/>
</dbReference>
<comment type="similarity">
    <text evidence="1">Belongs to the NAD(P)-dependent epimerase/dehydratase family.</text>
</comment>
<dbReference type="Pfam" id="PF01370">
    <property type="entry name" value="Epimerase"/>
    <property type="match status" value="1"/>
</dbReference>
<sequence length="338" mass="37232">MARTLRASCKQLVRPDVLVTGSGGHLGHALMLELPKHGFQPLGLDRLPPENGILSLTGSVVDRGLLSQVFKEYTSIRYVIHSAALHKPHVPTHSKQAFIDTNLTGTLNVLEEAVKHSVEAFVFASTTNTFGSAVAYAAGAPSAWLNEETACKPNNIYGATKLAAEDLCQVVHMESGMPTLVLKTARFFPGEDDDLSWRKEYNGISENLKVNELLYRRVDIADVVTAYVQALKKAKVVGFSKYVISAPPPFQPSGRLLTQLGHDAAPALAELLPEYVELLRTVGWKLPARLDRVCDSSKAMRELDWRPVHTFQRAVLAVSQGRGWNSELARKVGERQYH</sequence>
<keyword evidence="6" id="KW-1185">Reference proteome</keyword>
<dbReference type="AlphaFoldDB" id="A0A2G5I9F0"/>
<dbReference type="OrthoDB" id="202470at2759"/>
<reference evidence="4 6" key="2">
    <citation type="submission" date="2023-09" db="EMBL/GenBank/DDBJ databases">
        <title>Complete-Gapless Cercospora beticola genome.</title>
        <authorList>
            <person name="Wyatt N.A."/>
            <person name="Spanner R.E."/>
            <person name="Bolton M.D."/>
        </authorList>
    </citation>
    <scope>NUCLEOTIDE SEQUENCE [LARGE SCALE GENOMIC DNA]</scope>
    <source>
        <strain evidence="4">Cb09-40</strain>
    </source>
</reference>
<gene>
    <name evidence="3" type="ORF">CB0940_01700</name>
    <name evidence="4" type="ORF">RHO25_001754</name>
</gene>
<dbReference type="EMBL" id="LKMD01000100">
    <property type="protein sequence ID" value="PIB01421.1"/>
    <property type="molecule type" value="Genomic_DNA"/>
</dbReference>
<dbReference type="InterPro" id="IPR001509">
    <property type="entry name" value="Epimerase_deHydtase"/>
</dbReference>
<reference evidence="3 5" key="1">
    <citation type="submission" date="2015-10" db="EMBL/GenBank/DDBJ databases">
        <title>The cercosporin biosynthetic gene cluster was horizontally transferred to several fungal lineages and shown to be expanded in Cercospora beticola based on microsynteny with recipient genomes.</title>
        <authorList>
            <person name="De Jonge R."/>
            <person name="Ebert M.K."/>
            <person name="Suttle J.C."/>
            <person name="Jurick Ii W.M."/>
            <person name="Secor G.A."/>
            <person name="Thomma B.P."/>
            <person name="Van De Peer Y."/>
            <person name="Bolton M.D."/>
        </authorList>
    </citation>
    <scope>NUCLEOTIDE SEQUENCE [LARGE SCALE GENOMIC DNA]</scope>
    <source>
        <strain evidence="3 5">09-40</strain>
    </source>
</reference>
<protein>
    <submittedName>
        <fullName evidence="3">UDP-glucose 4-epimerase</fullName>
    </submittedName>
</protein>
<evidence type="ECO:0000256" key="1">
    <source>
        <dbReference type="ARBA" id="ARBA00007637"/>
    </source>
</evidence>
<dbReference type="PANTHER" id="PTHR43000">
    <property type="entry name" value="DTDP-D-GLUCOSE 4,6-DEHYDRATASE-RELATED"/>
    <property type="match status" value="1"/>
</dbReference>
<evidence type="ECO:0000313" key="4">
    <source>
        <dbReference type="EMBL" id="WPA97146.1"/>
    </source>
</evidence>
<dbReference type="CDD" id="cd08946">
    <property type="entry name" value="SDR_e"/>
    <property type="match status" value="1"/>
</dbReference>
<proteinExistence type="inferred from homology"/>
<evidence type="ECO:0000313" key="5">
    <source>
        <dbReference type="Proteomes" id="UP000230605"/>
    </source>
</evidence>
<dbReference type="SUPFAM" id="SSF51735">
    <property type="entry name" value="NAD(P)-binding Rossmann-fold domains"/>
    <property type="match status" value="1"/>
</dbReference>
<accession>A0A2G5I9F0</accession>
<feature type="domain" description="NAD-dependent epimerase/dehydratase" evidence="2">
    <location>
        <begin position="17"/>
        <end position="233"/>
    </location>
</feature>
<organism evidence="3 5">
    <name type="scientific">Cercospora beticola</name>
    <name type="common">Sugarbeet leaf spot fungus</name>
    <dbReference type="NCBI Taxonomy" id="122368"/>
    <lineage>
        <taxon>Eukaryota</taxon>
        <taxon>Fungi</taxon>
        <taxon>Dikarya</taxon>
        <taxon>Ascomycota</taxon>
        <taxon>Pezizomycotina</taxon>
        <taxon>Dothideomycetes</taxon>
        <taxon>Dothideomycetidae</taxon>
        <taxon>Mycosphaerellales</taxon>
        <taxon>Mycosphaerellaceae</taxon>
        <taxon>Cercospora</taxon>
    </lineage>
</organism>